<protein>
    <submittedName>
        <fullName evidence="5">ADP-ribose pyrophosphatase YjhB, NUDIX family</fullName>
    </submittedName>
</protein>
<gene>
    <name evidence="5" type="ORF">SAMN04487991_1260</name>
</gene>
<dbReference type="PANTHER" id="PTHR43046">
    <property type="entry name" value="GDP-MANNOSE MANNOSYL HYDROLASE"/>
    <property type="match status" value="1"/>
</dbReference>
<dbReference type="InterPro" id="IPR000086">
    <property type="entry name" value="NUDIX_hydrolase_dom"/>
</dbReference>
<proteinExistence type="inferred from homology"/>
<dbReference type="EMBL" id="FORH01000002">
    <property type="protein sequence ID" value="SFJ04189.1"/>
    <property type="molecule type" value="Genomic_DNA"/>
</dbReference>
<dbReference type="Proteomes" id="UP000199630">
    <property type="component" value="Unassembled WGS sequence"/>
</dbReference>
<evidence type="ECO:0000256" key="2">
    <source>
        <dbReference type="ARBA" id="ARBA00022801"/>
    </source>
</evidence>
<dbReference type="PANTHER" id="PTHR43046:SF2">
    <property type="entry name" value="8-OXO-DGTP DIPHOSPHATASE-RELATED"/>
    <property type="match status" value="1"/>
</dbReference>
<evidence type="ECO:0000256" key="3">
    <source>
        <dbReference type="RuleBase" id="RU003476"/>
    </source>
</evidence>
<dbReference type="Pfam" id="PF00293">
    <property type="entry name" value="NUDIX"/>
    <property type="match status" value="1"/>
</dbReference>
<evidence type="ECO:0000313" key="6">
    <source>
        <dbReference type="Proteomes" id="UP000199630"/>
    </source>
</evidence>
<comment type="similarity">
    <text evidence="3">Belongs to the Nudix hydrolase family.</text>
</comment>
<dbReference type="PROSITE" id="PS00893">
    <property type="entry name" value="NUDIX_BOX"/>
    <property type="match status" value="1"/>
</dbReference>
<organism evidence="5 6">
    <name type="scientific">Celeribacter neptunius</name>
    <dbReference type="NCBI Taxonomy" id="588602"/>
    <lineage>
        <taxon>Bacteria</taxon>
        <taxon>Pseudomonadati</taxon>
        <taxon>Pseudomonadota</taxon>
        <taxon>Alphaproteobacteria</taxon>
        <taxon>Rhodobacterales</taxon>
        <taxon>Roseobacteraceae</taxon>
        <taxon>Celeribacter</taxon>
    </lineage>
</organism>
<dbReference type="InterPro" id="IPR020084">
    <property type="entry name" value="NUDIX_hydrolase_CS"/>
</dbReference>
<dbReference type="InterPro" id="IPR015797">
    <property type="entry name" value="NUDIX_hydrolase-like_dom_sf"/>
</dbReference>
<dbReference type="STRING" id="588602.SAMN04487991_1260"/>
<dbReference type="PRINTS" id="PR00502">
    <property type="entry name" value="NUDIXFAMILY"/>
</dbReference>
<evidence type="ECO:0000259" key="4">
    <source>
        <dbReference type="PROSITE" id="PS51462"/>
    </source>
</evidence>
<name>A0A1I3N4N4_9RHOB</name>
<dbReference type="SUPFAM" id="SSF55811">
    <property type="entry name" value="Nudix"/>
    <property type="match status" value="1"/>
</dbReference>
<dbReference type="InterPro" id="IPR020476">
    <property type="entry name" value="Nudix_hydrolase"/>
</dbReference>
<keyword evidence="6" id="KW-1185">Reference proteome</keyword>
<reference evidence="6" key="1">
    <citation type="submission" date="2016-10" db="EMBL/GenBank/DDBJ databases">
        <authorList>
            <person name="Varghese N."/>
            <person name="Submissions S."/>
        </authorList>
    </citation>
    <scope>NUCLEOTIDE SEQUENCE [LARGE SCALE GENOMIC DNA]</scope>
    <source>
        <strain evidence="6">DSM 26471</strain>
    </source>
</reference>
<dbReference type="CDD" id="cd04690">
    <property type="entry name" value="NUDIX_Hydrolase"/>
    <property type="match status" value="1"/>
</dbReference>
<sequence length="142" mass="15698">MQRLNLAVAVICDAEDRMLVVRKRGTEAFMQPGGKIDAGESPQAALVRELREELGLDIAQEALHHLGQAGEIAANEPDTEVVADVFQLAPRHWPDFELTAEIEETRWVGAGDELCLAPLTKNKIMPLIWRTGDERANEKASD</sequence>
<evidence type="ECO:0000313" key="5">
    <source>
        <dbReference type="EMBL" id="SFJ04189.1"/>
    </source>
</evidence>
<feature type="domain" description="Nudix hydrolase" evidence="4">
    <location>
        <begin position="1"/>
        <end position="130"/>
    </location>
</feature>
<dbReference type="GO" id="GO:0016787">
    <property type="term" value="F:hydrolase activity"/>
    <property type="evidence" value="ECO:0007669"/>
    <property type="project" value="UniProtKB-KW"/>
</dbReference>
<dbReference type="AlphaFoldDB" id="A0A1I3N4N4"/>
<dbReference type="RefSeq" id="WP_177213047.1">
    <property type="nucleotide sequence ID" value="NZ_FORH01000002.1"/>
</dbReference>
<dbReference type="Gene3D" id="3.90.79.10">
    <property type="entry name" value="Nucleoside Triphosphate Pyrophosphohydrolase"/>
    <property type="match status" value="1"/>
</dbReference>
<dbReference type="PROSITE" id="PS51462">
    <property type="entry name" value="NUDIX"/>
    <property type="match status" value="1"/>
</dbReference>
<keyword evidence="2 3" id="KW-0378">Hydrolase</keyword>
<comment type="cofactor">
    <cofactor evidence="1">
        <name>Mg(2+)</name>
        <dbReference type="ChEBI" id="CHEBI:18420"/>
    </cofactor>
</comment>
<evidence type="ECO:0000256" key="1">
    <source>
        <dbReference type="ARBA" id="ARBA00001946"/>
    </source>
</evidence>
<accession>A0A1I3N4N4</accession>